<comment type="caution">
    <text evidence="1">The sequence shown here is derived from an EMBL/GenBank/DDBJ whole genome shotgun (WGS) entry which is preliminary data.</text>
</comment>
<dbReference type="Proteomes" id="UP000237105">
    <property type="component" value="Unassembled WGS sequence"/>
</dbReference>
<dbReference type="OrthoDB" id="10528137at2759"/>
<name>A0A2P5CUN1_PARAD</name>
<dbReference type="EMBL" id="JXTB01000093">
    <property type="protein sequence ID" value="PON64767.1"/>
    <property type="molecule type" value="Genomic_DNA"/>
</dbReference>
<gene>
    <name evidence="1" type="ORF">PanWU01x14_122420</name>
</gene>
<organism evidence="1 2">
    <name type="scientific">Parasponia andersonii</name>
    <name type="common">Sponia andersonii</name>
    <dbReference type="NCBI Taxonomy" id="3476"/>
    <lineage>
        <taxon>Eukaryota</taxon>
        <taxon>Viridiplantae</taxon>
        <taxon>Streptophyta</taxon>
        <taxon>Embryophyta</taxon>
        <taxon>Tracheophyta</taxon>
        <taxon>Spermatophyta</taxon>
        <taxon>Magnoliopsida</taxon>
        <taxon>eudicotyledons</taxon>
        <taxon>Gunneridae</taxon>
        <taxon>Pentapetalae</taxon>
        <taxon>rosids</taxon>
        <taxon>fabids</taxon>
        <taxon>Rosales</taxon>
        <taxon>Cannabaceae</taxon>
        <taxon>Parasponia</taxon>
    </lineage>
</organism>
<protein>
    <submittedName>
        <fullName evidence="1">Uncharacterized protein</fullName>
    </submittedName>
</protein>
<accession>A0A2P5CUN1</accession>
<reference evidence="2" key="1">
    <citation type="submission" date="2016-06" db="EMBL/GenBank/DDBJ databases">
        <title>Parallel loss of symbiosis genes in relatives of nitrogen-fixing non-legume Parasponia.</title>
        <authorList>
            <person name="Van Velzen R."/>
            <person name="Holmer R."/>
            <person name="Bu F."/>
            <person name="Rutten L."/>
            <person name="Van Zeijl A."/>
            <person name="Liu W."/>
            <person name="Santuari L."/>
            <person name="Cao Q."/>
            <person name="Sharma T."/>
            <person name="Shen D."/>
            <person name="Roswanjaya Y."/>
            <person name="Wardhani T."/>
            <person name="Kalhor M.S."/>
            <person name="Jansen J."/>
            <person name="Van den Hoogen J."/>
            <person name="Gungor B."/>
            <person name="Hartog M."/>
            <person name="Hontelez J."/>
            <person name="Verver J."/>
            <person name="Yang W.-C."/>
            <person name="Schijlen E."/>
            <person name="Repin R."/>
            <person name="Schilthuizen M."/>
            <person name="Schranz E."/>
            <person name="Heidstra R."/>
            <person name="Miyata K."/>
            <person name="Fedorova E."/>
            <person name="Kohlen W."/>
            <person name="Bisseling T."/>
            <person name="Smit S."/>
            <person name="Geurts R."/>
        </authorList>
    </citation>
    <scope>NUCLEOTIDE SEQUENCE [LARGE SCALE GENOMIC DNA]</scope>
    <source>
        <strain evidence="2">cv. WU1-14</strain>
    </source>
</reference>
<keyword evidence="2" id="KW-1185">Reference proteome</keyword>
<dbReference type="AlphaFoldDB" id="A0A2P5CUN1"/>
<evidence type="ECO:0000313" key="1">
    <source>
        <dbReference type="EMBL" id="PON64767.1"/>
    </source>
</evidence>
<evidence type="ECO:0000313" key="2">
    <source>
        <dbReference type="Proteomes" id="UP000237105"/>
    </source>
</evidence>
<sequence>MPSQSYSDLVYIGSQRQRMIYPSIKSVVQREGRLAANLARSGRHLEHVVLSLVPAKCPPPIRTTLSKHKGVVILVD</sequence>
<proteinExistence type="predicted"/>